<dbReference type="InterPro" id="IPR019734">
    <property type="entry name" value="TPR_rpt"/>
</dbReference>
<dbReference type="InterPro" id="IPR036047">
    <property type="entry name" value="F-box-like_dom_sf"/>
</dbReference>
<dbReference type="VEuPathDB" id="FungiDB:BD410DRAFT_898554"/>
<dbReference type="STRING" id="50990.A0A4Y7Q2T7"/>
<organism evidence="1 2">
    <name type="scientific">Rickenella mellea</name>
    <dbReference type="NCBI Taxonomy" id="50990"/>
    <lineage>
        <taxon>Eukaryota</taxon>
        <taxon>Fungi</taxon>
        <taxon>Dikarya</taxon>
        <taxon>Basidiomycota</taxon>
        <taxon>Agaricomycotina</taxon>
        <taxon>Agaricomycetes</taxon>
        <taxon>Hymenochaetales</taxon>
        <taxon>Rickenellaceae</taxon>
        <taxon>Rickenella</taxon>
    </lineage>
</organism>
<evidence type="ECO:0000313" key="2">
    <source>
        <dbReference type="Proteomes" id="UP000294933"/>
    </source>
</evidence>
<dbReference type="OrthoDB" id="2423701at2759"/>
<dbReference type="InterPro" id="IPR011990">
    <property type="entry name" value="TPR-like_helical_dom_sf"/>
</dbReference>
<accession>A0A4Y7Q2T7</accession>
<evidence type="ECO:0000313" key="1">
    <source>
        <dbReference type="EMBL" id="TDL21964.1"/>
    </source>
</evidence>
<name>A0A4Y7Q2T7_9AGAM</name>
<sequence length="580" mass="65830">MDGAGSPAWKVFWERGMELFWLSKYVDSLVQFDKAASRNSSEQLTFESRAMALEKLRRYEEALRDCQRVLDLAPASYEGYARSSQILFKTRKFPAALGMTNLALEHVNECDQEQQDELLCLKTQILHSLWQTEAQITSASHFGKLPFEIACIIFILAVGESVSAAFKISLVCKIWRATTLETPALWKSVVVKRRFEVQRARVVFKRGNGIIKRLEIHSEFGFHQKTFFDENAHDSFWAQLETLVLTYVAKSPRPRHFIPWEKLQLTNFVLHCTPHYHSNHMGDGFWEALNRMTFHTIRSVTFTTGPSVVSSHFERYTNLTKLQIGSKDFGIQCSHRILTSLFVNNLGLETVVIGVYVTGLSEIGRPSSKAPFAMASLVHLEIFGYGSWLINSWKGIFSFPALQTFHLYEGYLGDQVFYLKPLAANLVALKLSNTMPVVQTPPSTITSLLQAARNLVTLVLLGFTINLTDEMDALAGRNQSIICSKLEHVHFESCNLLSSVSLVSLVEGRLLHARREVIDSDGMYGGAKVIPIQTLVIEQCDLIDPDTIRRLRSMVKRIQYVPSHSFTTKVTQTPQRRAWR</sequence>
<dbReference type="SMART" id="SM00028">
    <property type="entry name" value="TPR"/>
    <property type="match status" value="2"/>
</dbReference>
<dbReference type="Proteomes" id="UP000294933">
    <property type="component" value="Unassembled WGS sequence"/>
</dbReference>
<proteinExistence type="predicted"/>
<dbReference type="AlphaFoldDB" id="A0A4Y7Q2T7"/>
<reference evidence="1 2" key="1">
    <citation type="submission" date="2018-06" db="EMBL/GenBank/DDBJ databases">
        <title>A transcriptomic atlas of mushroom development highlights an independent origin of complex multicellularity.</title>
        <authorList>
            <consortium name="DOE Joint Genome Institute"/>
            <person name="Krizsan K."/>
            <person name="Almasi E."/>
            <person name="Merenyi Z."/>
            <person name="Sahu N."/>
            <person name="Viragh M."/>
            <person name="Koszo T."/>
            <person name="Mondo S."/>
            <person name="Kiss B."/>
            <person name="Balint B."/>
            <person name="Kues U."/>
            <person name="Barry K."/>
            <person name="Hegedus J.C."/>
            <person name="Henrissat B."/>
            <person name="Johnson J."/>
            <person name="Lipzen A."/>
            <person name="Ohm R."/>
            <person name="Nagy I."/>
            <person name="Pangilinan J."/>
            <person name="Yan J."/>
            <person name="Xiong Y."/>
            <person name="Grigoriev I.V."/>
            <person name="Hibbett D.S."/>
            <person name="Nagy L.G."/>
        </authorList>
    </citation>
    <scope>NUCLEOTIDE SEQUENCE [LARGE SCALE GENOMIC DNA]</scope>
    <source>
        <strain evidence="1 2">SZMC22713</strain>
    </source>
</reference>
<dbReference type="SUPFAM" id="SSF48452">
    <property type="entry name" value="TPR-like"/>
    <property type="match status" value="1"/>
</dbReference>
<dbReference type="SUPFAM" id="SSF52047">
    <property type="entry name" value="RNI-like"/>
    <property type="match status" value="1"/>
</dbReference>
<dbReference type="SUPFAM" id="SSF81383">
    <property type="entry name" value="F-box domain"/>
    <property type="match status" value="1"/>
</dbReference>
<dbReference type="Gene3D" id="1.25.40.10">
    <property type="entry name" value="Tetratricopeptide repeat domain"/>
    <property type="match status" value="1"/>
</dbReference>
<keyword evidence="2" id="KW-1185">Reference proteome</keyword>
<dbReference type="Gene3D" id="3.80.10.10">
    <property type="entry name" value="Ribonuclease Inhibitor"/>
    <property type="match status" value="1"/>
</dbReference>
<protein>
    <submittedName>
        <fullName evidence="1">Uncharacterized protein</fullName>
    </submittedName>
</protein>
<dbReference type="EMBL" id="ML170177">
    <property type="protein sequence ID" value="TDL21964.1"/>
    <property type="molecule type" value="Genomic_DNA"/>
</dbReference>
<gene>
    <name evidence="1" type="ORF">BD410DRAFT_898554</name>
</gene>
<dbReference type="InterPro" id="IPR032675">
    <property type="entry name" value="LRR_dom_sf"/>
</dbReference>